<protein>
    <submittedName>
        <fullName evidence="3">Uncharacterized protein</fullName>
    </submittedName>
</protein>
<feature type="chain" id="PRO_5045839131" evidence="2">
    <location>
        <begin position="25"/>
        <end position="120"/>
    </location>
</feature>
<comment type="caution">
    <text evidence="3">The sequence shown here is derived from an EMBL/GenBank/DDBJ whole genome shotgun (WGS) entry which is preliminary data.</text>
</comment>
<proteinExistence type="predicted"/>
<evidence type="ECO:0000313" key="4">
    <source>
        <dbReference type="Proteomes" id="UP001524587"/>
    </source>
</evidence>
<dbReference type="Proteomes" id="UP001524587">
    <property type="component" value="Unassembled WGS sequence"/>
</dbReference>
<dbReference type="RefSeq" id="WP_422862400.1">
    <property type="nucleotide sequence ID" value="NZ_JAMSKV010000001.1"/>
</dbReference>
<feature type="region of interest" description="Disordered" evidence="1">
    <location>
        <begin position="98"/>
        <end position="120"/>
    </location>
</feature>
<accession>A0ABT1W255</accession>
<keyword evidence="4" id="KW-1185">Reference proteome</keyword>
<gene>
    <name evidence="3" type="ORF">NFI95_00630</name>
</gene>
<dbReference type="EMBL" id="JAMSKV010000001">
    <property type="protein sequence ID" value="MCQ8276955.1"/>
    <property type="molecule type" value="Genomic_DNA"/>
</dbReference>
<evidence type="ECO:0000256" key="2">
    <source>
        <dbReference type="SAM" id="SignalP"/>
    </source>
</evidence>
<feature type="signal peptide" evidence="2">
    <location>
        <begin position="1"/>
        <end position="24"/>
    </location>
</feature>
<name>A0ABT1W255_9PROT</name>
<reference evidence="3 4" key="1">
    <citation type="submission" date="2022-06" db="EMBL/GenBank/DDBJ databases">
        <title>Endosaccharibacter gen. nov., sp. nov., endophytic bacteria isolated from sugarcane.</title>
        <authorList>
            <person name="Pitiwittayakul N."/>
            <person name="Yukphan P."/>
            <person name="Charoenyingcharoen P."/>
            <person name="Tanasupawat S."/>
        </authorList>
    </citation>
    <scope>NUCLEOTIDE SEQUENCE [LARGE SCALE GENOMIC DNA]</scope>
    <source>
        <strain evidence="3 4">KSS8</strain>
    </source>
</reference>
<keyword evidence="2" id="KW-0732">Signal</keyword>
<organism evidence="3 4">
    <name type="scientific">Endosaccharibacter trunci</name>
    <dbReference type="NCBI Taxonomy" id="2812733"/>
    <lineage>
        <taxon>Bacteria</taxon>
        <taxon>Pseudomonadati</taxon>
        <taxon>Pseudomonadota</taxon>
        <taxon>Alphaproteobacteria</taxon>
        <taxon>Acetobacterales</taxon>
        <taxon>Acetobacteraceae</taxon>
        <taxon>Endosaccharibacter</taxon>
    </lineage>
</organism>
<evidence type="ECO:0000256" key="1">
    <source>
        <dbReference type="SAM" id="MobiDB-lite"/>
    </source>
</evidence>
<evidence type="ECO:0000313" key="3">
    <source>
        <dbReference type="EMBL" id="MCQ8276955.1"/>
    </source>
</evidence>
<sequence>MGRVGWLRTSILPLPLLCASPADAGAPPMPPPFDTDLTAAAAPFVKADEQLRVLGRRVVVAPLPSYGNEIPPWEAGRAIRDPRTGASTTVFGNAYNLGSVMGSDERSNETGGQFLAPRHQ</sequence>